<comment type="caution">
    <text evidence="1">The sequence shown here is derived from an EMBL/GenBank/DDBJ whole genome shotgun (WGS) entry which is preliminary data.</text>
</comment>
<name>A0AAW8PXV6_VIBPH</name>
<reference evidence="1" key="1">
    <citation type="submission" date="2023-06" db="EMBL/GenBank/DDBJ databases">
        <title>Genomic Diversity of Vibrio spp. and Metagenomic Analysis of Pathogens in Florida Gulf Coastal Waters Following Hurricane Ian.</title>
        <authorList>
            <person name="Brumfield K.D."/>
        </authorList>
    </citation>
    <scope>NUCLEOTIDE SEQUENCE</scope>
    <source>
        <strain evidence="1">WBS2B-138</strain>
    </source>
</reference>
<dbReference type="Proteomes" id="UP001253193">
    <property type="component" value="Unassembled WGS sequence"/>
</dbReference>
<accession>A0AAW8PXV6</accession>
<proteinExistence type="predicted"/>
<protein>
    <submittedName>
        <fullName evidence="1">Uncharacterized protein</fullName>
    </submittedName>
</protein>
<dbReference type="EMBL" id="JAUHGG010000003">
    <property type="protein sequence ID" value="MDS1820777.1"/>
    <property type="molecule type" value="Genomic_DNA"/>
</dbReference>
<dbReference type="AlphaFoldDB" id="A0AAW8PXV6"/>
<dbReference type="RefSeq" id="WP_311019554.1">
    <property type="nucleotide sequence ID" value="NZ_JAUHGG010000003.1"/>
</dbReference>
<organism evidence="1 2">
    <name type="scientific">Vibrio parahaemolyticus</name>
    <dbReference type="NCBI Taxonomy" id="670"/>
    <lineage>
        <taxon>Bacteria</taxon>
        <taxon>Pseudomonadati</taxon>
        <taxon>Pseudomonadota</taxon>
        <taxon>Gammaproteobacteria</taxon>
        <taxon>Vibrionales</taxon>
        <taxon>Vibrionaceae</taxon>
        <taxon>Vibrio</taxon>
    </lineage>
</organism>
<evidence type="ECO:0000313" key="1">
    <source>
        <dbReference type="EMBL" id="MDS1820777.1"/>
    </source>
</evidence>
<evidence type="ECO:0000313" key="2">
    <source>
        <dbReference type="Proteomes" id="UP001253193"/>
    </source>
</evidence>
<sequence>MKQDETTGDQAYLDDTICEGLPYRTSQPISAYFSEKPNETKIEVYKRNIKFDVIIVGNEPIISLIVARALSDCGIKVCIINRIEESVGFEGVFSIPSFIGFLLSSLNIEAYPFVDKKSFIKTLIKHAKQKGLIHYYGENYRVRDFGYDGNMNYFLADISRSKKRTDVDRFIDTCLEKKAHNLTAYLPRALKIKQLIGRELIVNHWVNFLQGWTTEKRGSLLSFTTNRPNTSMLFGGDRIATKVKDESEAQKILKEEVEKLVTVVEQLKVKCGTS</sequence>
<gene>
    <name evidence="1" type="ORF">QX249_08935</name>
</gene>